<feature type="region of interest" description="Disordered" evidence="6">
    <location>
        <begin position="76"/>
        <end position="103"/>
    </location>
</feature>
<dbReference type="PANTHER" id="PTHR14152:SF5">
    <property type="entry name" value="U4_U6.U5 TRI-SNRNP-ASSOCIATED PROTEIN 1"/>
    <property type="match status" value="1"/>
</dbReference>
<name>A0ABD3QQ20_9STRA</name>
<feature type="compositionally biased region" description="Basic residues" evidence="6">
    <location>
        <begin position="149"/>
        <end position="159"/>
    </location>
</feature>
<keyword evidence="5" id="KW-0539">Nucleus</keyword>
<evidence type="ECO:0000256" key="6">
    <source>
        <dbReference type="SAM" id="MobiDB-lite"/>
    </source>
</evidence>
<feature type="compositionally biased region" description="Low complexity" evidence="6">
    <location>
        <begin position="427"/>
        <end position="439"/>
    </location>
</feature>
<dbReference type="AlphaFoldDB" id="A0ABD3QQ20"/>
<feature type="region of interest" description="Disordered" evidence="6">
    <location>
        <begin position="27"/>
        <end position="55"/>
    </location>
</feature>
<evidence type="ECO:0000256" key="4">
    <source>
        <dbReference type="ARBA" id="ARBA00023187"/>
    </source>
</evidence>
<proteinExistence type="inferred from homology"/>
<dbReference type="Pfam" id="PF19252">
    <property type="entry name" value="HIND"/>
    <property type="match status" value="2"/>
</dbReference>
<feature type="region of interest" description="Disordered" evidence="6">
    <location>
        <begin position="281"/>
        <end position="312"/>
    </location>
</feature>
<evidence type="ECO:0000256" key="2">
    <source>
        <dbReference type="ARBA" id="ARBA00006076"/>
    </source>
</evidence>
<comment type="subcellular location">
    <subcellularLocation>
        <location evidence="1">Nucleus</location>
    </subcellularLocation>
</comment>
<feature type="compositionally biased region" description="Basic and acidic residues" evidence="6">
    <location>
        <begin position="340"/>
        <end position="362"/>
    </location>
</feature>
<protein>
    <recommendedName>
        <fullName evidence="9">U4/U6.U5 tri-snRNP-associated protein 1</fullName>
    </recommendedName>
</protein>
<accession>A0ABD3QQ20</accession>
<feature type="compositionally biased region" description="Polar residues" evidence="6">
    <location>
        <begin position="393"/>
        <end position="404"/>
    </location>
</feature>
<evidence type="ECO:0000313" key="8">
    <source>
        <dbReference type="Proteomes" id="UP001530400"/>
    </source>
</evidence>
<feature type="compositionally biased region" description="Basic and acidic residues" evidence="6">
    <location>
        <begin position="576"/>
        <end position="605"/>
    </location>
</feature>
<organism evidence="7 8">
    <name type="scientific">Cyclotella atomus</name>
    <dbReference type="NCBI Taxonomy" id="382360"/>
    <lineage>
        <taxon>Eukaryota</taxon>
        <taxon>Sar</taxon>
        <taxon>Stramenopiles</taxon>
        <taxon>Ochrophyta</taxon>
        <taxon>Bacillariophyta</taxon>
        <taxon>Coscinodiscophyceae</taxon>
        <taxon>Thalassiosirophycidae</taxon>
        <taxon>Stephanodiscales</taxon>
        <taxon>Stephanodiscaceae</taxon>
        <taxon>Cyclotella</taxon>
    </lineage>
</organism>
<feature type="compositionally biased region" description="Gly residues" evidence="6">
    <location>
        <begin position="281"/>
        <end position="290"/>
    </location>
</feature>
<dbReference type="InterPro" id="IPR005011">
    <property type="entry name" value="SNU66/SART1"/>
</dbReference>
<comment type="caution">
    <text evidence="7">The sequence shown here is derived from an EMBL/GenBank/DDBJ whole genome shotgun (WGS) entry which is preliminary data.</text>
</comment>
<feature type="compositionally biased region" description="Polar residues" evidence="6">
    <location>
        <begin position="31"/>
        <end position="48"/>
    </location>
</feature>
<feature type="region of interest" description="Disordered" evidence="6">
    <location>
        <begin position="576"/>
        <end position="607"/>
    </location>
</feature>
<dbReference type="InterPro" id="IPR045347">
    <property type="entry name" value="HIND"/>
</dbReference>
<feature type="compositionally biased region" description="Basic residues" evidence="6">
    <location>
        <begin position="363"/>
        <end position="378"/>
    </location>
</feature>
<dbReference type="PANTHER" id="PTHR14152">
    <property type="entry name" value="SQUAMOUS CELL CARCINOMA ANTIGEN RECOGNISED BY CYTOTOXIC T LYMPHOCYTES"/>
    <property type="match status" value="1"/>
</dbReference>
<keyword evidence="4" id="KW-0508">mRNA splicing</keyword>
<evidence type="ECO:0000256" key="3">
    <source>
        <dbReference type="ARBA" id="ARBA00022664"/>
    </source>
</evidence>
<evidence type="ECO:0008006" key="9">
    <source>
        <dbReference type="Google" id="ProtNLM"/>
    </source>
</evidence>
<dbReference type="GO" id="GO:0006397">
    <property type="term" value="P:mRNA processing"/>
    <property type="evidence" value="ECO:0007669"/>
    <property type="project" value="UniProtKB-KW"/>
</dbReference>
<evidence type="ECO:0000313" key="7">
    <source>
        <dbReference type="EMBL" id="KAL3799890.1"/>
    </source>
</evidence>
<feature type="compositionally biased region" description="Basic and acidic residues" evidence="6">
    <location>
        <begin position="448"/>
        <end position="472"/>
    </location>
</feature>
<dbReference type="GO" id="GO:0008380">
    <property type="term" value="P:RNA splicing"/>
    <property type="evidence" value="ECO:0007669"/>
    <property type="project" value="UniProtKB-KW"/>
</dbReference>
<dbReference type="Proteomes" id="UP001530400">
    <property type="component" value="Unassembled WGS sequence"/>
</dbReference>
<feature type="region of interest" description="Disordered" evidence="6">
    <location>
        <begin position="622"/>
        <end position="642"/>
    </location>
</feature>
<feature type="compositionally biased region" description="Low complexity" evidence="6">
    <location>
        <begin position="76"/>
        <end position="89"/>
    </location>
</feature>
<gene>
    <name evidence="7" type="ORF">ACHAWO_000001</name>
</gene>
<dbReference type="GO" id="GO:0005634">
    <property type="term" value="C:nucleus"/>
    <property type="evidence" value="ECO:0007669"/>
    <property type="project" value="UniProtKB-SubCell"/>
</dbReference>
<dbReference type="Pfam" id="PF03343">
    <property type="entry name" value="SART-1"/>
    <property type="match status" value="1"/>
</dbReference>
<dbReference type="EMBL" id="JALLPJ020000174">
    <property type="protein sequence ID" value="KAL3799890.1"/>
    <property type="molecule type" value="Genomic_DNA"/>
</dbReference>
<keyword evidence="8" id="KW-1185">Reference proteome</keyword>
<comment type="similarity">
    <text evidence="2">Belongs to the SNU66/SART1 family.</text>
</comment>
<sequence length="794" mass="87984">MKEEVIELSIEETQALRAKLGLAPLRLDNDIPTSNNNQTDEASPNSSGNDKEISLSIDETNALRLKLGLAPLQLDTVNTQNDNTSSNTTKDPIHAPPPTDKRALQEAQDRIQNAKDKRGVADKLDKWKEEEEKDHEAESALDFAAKLRKGNNKKKKKQKIQTMSTTEEYTSSDLQGIKVAHDASAFQTGSTTILTLSDQQILNVDAESKKITGVNEGEEQELTNVNIMDDTNALENLRRKRQIELGAGRAGGYAGFDDDEFEEFGGVLGYEGNVLGGPGGAKGEKGGGFAIGQDGKAKVQSESKNNNDLFSSLKGGAISLESRHGNNTIASDFITEEEMNVDKEERAEKERNRQMKMLEKMRKKDKKKAKKDKKKNKRSALDESDDEDGASNEAENTTGGNSLLESLEATAVKQEMRKKRRRDGEAVDASSNEAAAAADMGEEPSDEQIMKEKRSKFDRIMEKGKARTDRAFKSTASTKPDSDTAAPLDDEEDDAFLNAALAKARRIQRLKELSGDSSEVKVEAKGENAVLMAIDQMKKVEADAITSNPASESKGGITFENDEMQEFTRALRARENQVKRAPEKSRGVTVSMDKKKKEVAVKEEEGAVEDVDMEELANEMEEDDNDNTNDVNQGGFDATSGAAPIGRGISNFLSMLKQTGEIKQHATREEMRGRAKDKRTYEDYDHLNLKEVVKINTQNAQEKDLELANREIKLEYRDEHGRLLTRKEAYREMCYQFHGHGASKKNQERKMKQIEREREEAQLASRQAGGRVGTLGALKATQKATGKAFIIHKT</sequence>
<evidence type="ECO:0000256" key="1">
    <source>
        <dbReference type="ARBA" id="ARBA00004123"/>
    </source>
</evidence>
<feature type="region of interest" description="Disordered" evidence="6">
    <location>
        <begin position="149"/>
        <end position="168"/>
    </location>
</feature>
<evidence type="ECO:0000256" key="5">
    <source>
        <dbReference type="ARBA" id="ARBA00023242"/>
    </source>
</evidence>
<reference evidence="7 8" key="1">
    <citation type="submission" date="2024-10" db="EMBL/GenBank/DDBJ databases">
        <title>Updated reference genomes for cyclostephanoid diatoms.</title>
        <authorList>
            <person name="Roberts W.R."/>
            <person name="Alverson A.J."/>
        </authorList>
    </citation>
    <scope>NUCLEOTIDE SEQUENCE [LARGE SCALE GENOMIC DNA]</scope>
    <source>
        <strain evidence="7 8">AJA010-31</strain>
    </source>
</reference>
<keyword evidence="3" id="KW-0507">mRNA processing</keyword>
<feature type="region of interest" description="Disordered" evidence="6">
    <location>
        <begin position="336"/>
        <end position="492"/>
    </location>
</feature>